<dbReference type="Proteomes" id="UP001451303">
    <property type="component" value="Unassembled WGS sequence"/>
</dbReference>
<organism evidence="2 3">
    <name type="scientific">Neurospora intermedia</name>
    <dbReference type="NCBI Taxonomy" id="5142"/>
    <lineage>
        <taxon>Eukaryota</taxon>
        <taxon>Fungi</taxon>
        <taxon>Dikarya</taxon>
        <taxon>Ascomycota</taxon>
        <taxon>Pezizomycotina</taxon>
        <taxon>Sordariomycetes</taxon>
        <taxon>Sordariomycetidae</taxon>
        <taxon>Sordariales</taxon>
        <taxon>Sordariaceae</taxon>
        <taxon>Neurospora</taxon>
    </lineage>
</organism>
<gene>
    <name evidence="2" type="ORF">QR685DRAFT_448384</name>
</gene>
<evidence type="ECO:0000313" key="3">
    <source>
        <dbReference type="Proteomes" id="UP001451303"/>
    </source>
</evidence>
<accession>A0ABR3D627</accession>
<sequence>LWNMKKLLPKVSGSRTEIEKNLGGSGEMASVEPCPSAGSDEWQAIPVEHGMN</sequence>
<feature type="non-terminal residue" evidence="2">
    <location>
        <position position="1"/>
    </location>
</feature>
<name>A0ABR3D627_NEUIN</name>
<keyword evidence="3" id="KW-1185">Reference proteome</keyword>
<dbReference type="EMBL" id="JAVLET010000009">
    <property type="protein sequence ID" value="KAL0467713.1"/>
    <property type="molecule type" value="Genomic_DNA"/>
</dbReference>
<feature type="region of interest" description="Disordered" evidence="1">
    <location>
        <begin position="13"/>
        <end position="52"/>
    </location>
</feature>
<protein>
    <submittedName>
        <fullName evidence="2">Uncharacterized protein</fullName>
    </submittedName>
</protein>
<reference evidence="2 3" key="1">
    <citation type="submission" date="2023-09" db="EMBL/GenBank/DDBJ databases">
        <title>Multi-omics analysis of a traditional fermented food reveals byproduct-associated fungal strains for waste-to-food upcycling.</title>
        <authorList>
            <consortium name="Lawrence Berkeley National Laboratory"/>
            <person name="Rekdal V.M."/>
            <person name="Villalobos-Escobedo J.M."/>
            <person name="Rodriguez-Valeron N."/>
            <person name="Garcia M.O."/>
            <person name="Vasquez D.P."/>
            <person name="Damayanti I."/>
            <person name="Sorensen P.M."/>
            <person name="Baidoo E.E."/>
            <person name="De Carvalho A.C."/>
            <person name="Riley R."/>
            <person name="Lipzen A."/>
            <person name="He G."/>
            <person name="Yan M."/>
            <person name="Haridas S."/>
            <person name="Daum C."/>
            <person name="Yoshinaga Y."/>
            <person name="Ng V."/>
            <person name="Grigoriev I.V."/>
            <person name="Munk R."/>
            <person name="Nuraida L."/>
            <person name="Wijaya C.H."/>
            <person name="Morales P.-C."/>
            <person name="Keasling J.D."/>
        </authorList>
    </citation>
    <scope>NUCLEOTIDE SEQUENCE [LARGE SCALE GENOMIC DNA]</scope>
    <source>
        <strain evidence="2 3">FGSC 2613</strain>
    </source>
</reference>
<comment type="caution">
    <text evidence="2">The sequence shown here is derived from an EMBL/GenBank/DDBJ whole genome shotgun (WGS) entry which is preliminary data.</text>
</comment>
<evidence type="ECO:0000256" key="1">
    <source>
        <dbReference type="SAM" id="MobiDB-lite"/>
    </source>
</evidence>
<proteinExistence type="predicted"/>
<evidence type="ECO:0000313" key="2">
    <source>
        <dbReference type="EMBL" id="KAL0467713.1"/>
    </source>
</evidence>